<keyword evidence="6 11" id="KW-0812">Transmembrane</keyword>
<dbReference type="GO" id="GO:0000155">
    <property type="term" value="F:phosphorelay sensor kinase activity"/>
    <property type="evidence" value="ECO:0007669"/>
    <property type="project" value="InterPro"/>
</dbReference>
<dbReference type="Proteomes" id="UP000265955">
    <property type="component" value="Unassembled WGS sequence"/>
</dbReference>
<dbReference type="Pfam" id="PF00512">
    <property type="entry name" value="HisKA"/>
    <property type="match status" value="1"/>
</dbReference>
<protein>
    <recommendedName>
        <fullName evidence="3">histidine kinase</fullName>
        <ecNumber evidence="3">2.7.13.3</ecNumber>
    </recommendedName>
</protein>
<dbReference type="Gene3D" id="6.10.340.10">
    <property type="match status" value="1"/>
</dbReference>
<dbReference type="InterPro" id="IPR003594">
    <property type="entry name" value="HATPase_dom"/>
</dbReference>
<keyword evidence="10 11" id="KW-0472">Membrane</keyword>
<dbReference type="InterPro" id="IPR003660">
    <property type="entry name" value="HAMP_dom"/>
</dbReference>
<evidence type="ECO:0000256" key="3">
    <source>
        <dbReference type="ARBA" id="ARBA00012438"/>
    </source>
</evidence>
<evidence type="ECO:0000259" key="12">
    <source>
        <dbReference type="PROSITE" id="PS50109"/>
    </source>
</evidence>
<comment type="catalytic activity">
    <reaction evidence="1">
        <text>ATP + protein L-histidine = ADP + protein N-phospho-L-histidine.</text>
        <dbReference type="EC" id="2.7.13.3"/>
    </reaction>
</comment>
<dbReference type="GO" id="GO:0005886">
    <property type="term" value="C:plasma membrane"/>
    <property type="evidence" value="ECO:0007669"/>
    <property type="project" value="TreeGrafter"/>
</dbReference>
<dbReference type="CDD" id="cd00075">
    <property type="entry name" value="HATPase"/>
    <property type="match status" value="1"/>
</dbReference>
<proteinExistence type="predicted"/>
<dbReference type="PRINTS" id="PR00344">
    <property type="entry name" value="BCTRLSENSOR"/>
</dbReference>
<feature type="domain" description="Histidine kinase" evidence="12">
    <location>
        <begin position="254"/>
        <end position="463"/>
    </location>
</feature>
<comment type="caution">
    <text evidence="14">The sequence shown here is derived from an EMBL/GenBank/DDBJ whole genome shotgun (WGS) entry which is preliminary data.</text>
</comment>
<evidence type="ECO:0000256" key="8">
    <source>
        <dbReference type="ARBA" id="ARBA00022989"/>
    </source>
</evidence>
<keyword evidence="5" id="KW-0808">Transferase</keyword>
<dbReference type="Pfam" id="PF02518">
    <property type="entry name" value="HATPase_c"/>
    <property type="match status" value="1"/>
</dbReference>
<evidence type="ECO:0000256" key="10">
    <source>
        <dbReference type="ARBA" id="ARBA00023136"/>
    </source>
</evidence>
<dbReference type="EC" id="2.7.13.3" evidence="3"/>
<evidence type="ECO:0000256" key="5">
    <source>
        <dbReference type="ARBA" id="ARBA00022679"/>
    </source>
</evidence>
<dbReference type="SMART" id="SM00388">
    <property type="entry name" value="HisKA"/>
    <property type="match status" value="1"/>
</dbReference>
<name>A0A3A3G3C3_9BURK</name>
<evidence type="ECO:0000256" key="11">
    <source>
        <dbReference type="SAM" id="Phobius"/>
    </source>
</evidence>
<dbReference type="Pfam" id="PF08521">
    <property type="entry name" value="2CSK_N"/>
    <property type="match status" value="1"/>
</dbReference>
<evidence type="ECO:0000313" key="15">
    <source>
        <dbReference type="Proteomes" id="UP000265955"/>
    </source>
</evidence>
<dbReference type="EMBL" id="QYUO01000002">
    <property type="protein sequence ID" value="RJF95906.1"/>
    <property type="molecule type" value="Genomic_DNA"/>
</dbReference>
<evidence type="ECO:0000256" key="4">
    <source>
        <dbReference type="ARBA" id="ARBA00022553"/>
    </source>
</evidence>
<sequence>MRIGKTTLSARTYLLAWIITPIAIFILADTLTLYRNALSSVNTAYDRMLIASAHSIGDLLRIENGALKVVVPYTALEIYEADVSSRMVYRVSDASGKFLSGDDDLPRYTGKPARRASYPDLVHIYEDQYRGETVRVAALFQPVSVNDPAGHALVQVAETVEHRKALAQKILWETLMHQLILLAVVTLLTLFVVSRATRPLDALRAELGERNAEDLSELPLPRRPKELRTVVDALNELMSRLRRLLDHQQRFVADASHQLRTPLAVLKTQLQSGLRGDAPAEVILKEMSGTVERAIGLANQLLSLAKVEQLRGRGAKETCDLAMLAREVAVDLSSLISEKNLDFELDAEKVSIQSHPWMVSELISNLLHNAIRHTPAGSRMGIRIKHDAQGIVICVWDSGPGLEEEQRLHLFEPFSGSGRSGGSGLGLAICREIVDAMEGVIKLDNRIEDGVVTGMDAKVILPE</sequence>
<feature type="domain" description="HAMP" evidence="13">
    <location>
        <begin position="194"/>
        <end position="246"/>
    </location>
</feature>
<feature type="transmembrane region" description="Helical" evidence="11">
    <location>
        <begin position="12"/>
        <end position="34"/>
    </location>
</feature>
<evidence type="ECO:0000256" key="9">
    <source>
        <dbReference type="ARBA" id="ARBA00023012"/>
    </source>
</evidence>
<dbReference type="InterPro" id="IPR003661">
    <property type="entry name" value="HisK_dim/P_dom"/>
</dbReference>
<dbReference type="InterPro" id="IPR036890">
    <property type="entry name" value="HATPase_C_sf"/>
</dbReference>
<organism evidence="14 15">
    <name type="scientific">Noviherbaspirillum saxi</name>
    <dbReference type="NCBI Taxonomy" id="2320863"/>
    <lineage>
        <taxon>Bacteria</taxon>
        <taxon>Pseudomonadati</taxon>
        <taxon>Pseudomonadota</taxon>
        <taxon>Betaproteobacteria</taxon>
        <taxon>Burkholderiales</taxon>
        <taxon>Oxalobacteraceae</taxon>
        <taxon>Noviherbaspirillum</taxon>
    </lineage>
</organism>
<dbReference type="InterPro" id="IPR050428">
    <property type="entry name" value="TCS_sensor_his_kinase"/>
</dbReference>
<dbReference type="PROSITE" id="PS50885">
    <property type="entry name" value="HAMP"/>
    <property type="match status" value="1"/>
</dbReference>
<dbReference type="OrthoDB" id="8554694at2"/>
<dbReference type="PANTHER" id="PTHR45436">
    <property type="entry name" value="SENSOR HISTIDINE KINASE YKOH"/>
    <property type="match status" value="1"/>
</dbReference>
<keyword evidence="4" id="KW-0597">Phosphoprotein</keyword>
<evidence type="ECO:0000256" key="6">
    <source>
        <dbReference type="ARBA" id="ARBA00022692"/>
    </source>
</evidence>
<dbReference type="RefSeq" id="WP_119771053.1">
    <property type="nucleotide sequence ID" value="NZ_QYUO01000002.1"/>
</dbReference>
<keyword evidence="8 11" id="KW-1133">Transmembrane helix</keyword>
<evidence type="ECO:0000313" key="14">
    <source>
        <dbReference type="EMBL" id="RJF95906.1"/>
    </source>
</evidence>
<dbReference type="SUPFAM" id="SSF47384">
    <property type="entry name" value="Homodimeric domain of signal transducing histidine kinase"/>
    <property type="match status" value="1"/>
</dbReference>
<dbReference type="CDD" id="cd00082">
    <property type="entry name" value="HisKA"/>
    <property type="match status" value="1"/>
</dbReference>
<keyword evidence="15" id="KW-1185">Reference proteome</keyword>
<dbReference type="Gene3D" id="1.10.287.130">
    <property type="match status" value="1"/>
</dbReference>
<dbReference type="InterPro" id="IPR004358">
    <property type="entry name" value="Sig_transdc_His_kin-like_C"/>
</dbReference>
<keyword evidence="7 14" id="KW-0418">Kinase</keyword>
<evidence type="ECO:0000256" key="1">
    <source>
        <dbReference type="ARBA" id="ARBA00000085"/>
    </source>
</evidence>
<comment type="subcellular location">
    <subcellularLocation>
        <location evidence="2">Membrane</location>
    </subcellularLocation>
</comment>
<evidence type="ECO:0000256" key="2">
    <source>
        <dbReference type="ARBA" id="ARBA00004370"/>
    </source>
</evidence>
<dbReference type="SMART" id="SM00387">
    <property type="entry name" value="HATPase_c"/>
    <property type="match status" value="1"/>
</dbReference>
<dbReference type="SUPFAM" id="SSF55874">
    <property type="entry name" value="ATPase domain of HSP90 chaperone/DNA topoisomerase II/histidine kinase"/>
    <property type="match status" value="1"/>
</dbReference>
<dbReference type="InterPro" id="IPR036097">
    <property type="entry name" value="HisK_dim/P_sf"/>
</dbReference>
<dbReference type="Gene3D" id="3.30.565.10">
    <property type="entry name" value="Histidine kinase-like ATPase, C-terminal domain"/>
    <property type="match status" value="1"/>
</dbReference>
<evidence type="ECO:0000259" key="13">
    <source>
        <dbReference type="PROSITE" id="PS50885"/>
    </source>
</evidence>
<dbReference type="PROSITE" id="PS50109">
    <property type="entry name" value="HIS_KIN"/>
    <property type="match status" value="1"/>
</dbReference>
<reference evidence="15" key="1">
    <citation type="submission" date="2018-09" db="EMBL/GenBank/DDBJ databases">
        <authorList>
            <person name="Zhu H."/>
        </authorList>
    </citation>
    <scope>NUCLEOTIDE SEQUENCE [LARGE SCALE GENOMIC DNA]</scope>
    <source>
        <strain evidence="15">K1R23-30</strain>
    </source>
</reference>
<dbReference type="PANTHER" id="PTHR45436:SF1">
    <property type="entry name" value="SENSOR PROTEIN QSEC"/>
    <property type="match status" value="1"/>
</dbReference>
<dbReference type="AlphaFoldDB" id="A0A3A3G3C3"/>
<accession>A0A3A3G3C3</accession>
<evidence type="ECO:0000256" key="7">
    <source>
        <dbReference type="ARBA" id="ARBA00022777"/>
    </source>
</evidence>
<keyword evidence="9" id="KW-0902">Two-component regulatory system</keyword>
<gene>
    <name evidence="14" type="ORF">D3871_21350</name>
</gene>
<dbReference type="InterPro" id="IPR013727">
    <property type="entry name" value="2CSK_N"/>
</dbReference>
<dbReference type="InterPro" id="IPR005467">
    <property type="entry name" value="His_kinase_dom"/>
</dbReference>